<proteinExistence type="inferred from homology"/>
<dbReference type="EMBL" id="QKYT01000069">
    <property type="protein sequence ID" value="RIA95026.1"/>
    <property type="molecule type" value="Genomic_DNA"/>
</dbReference>
<name>A0A397TDI5_9GLOM</name>
<reference evidence="6 7" key="1">
    <citation type="submission" date="2018-06" db="EMBL/GenBank/DDBJ databases">
        <title>Comparative genomics reveals the genomic features of Rhizophagus irregularis, R. cerebriforme, R. diaphanum and Gigaspora rosea, and their symbiotic lifestyle signature.</title>
        <authorList>
            <person name="Morin E."/>
            <person name="San Clemente H."/>
            <person name="Chen E.C.H."/>
            <person name="De La Providencia I."/>
            <person name="Hainaut M."/>
            <person name="Kuo A."/>
            <person name="Kohler A."/>
            <person name="Murat C."/>
            <person name="Tang N."/>
            <person name="Roy S."/>
            <person name="Loubradou J."/>
            <person name="Henrissat B."/>
            <person name="Grigoriev I.V."/>
            <person name="Corradi N."/>
            <person name="Roux C."/>
            <person name="Martin F.M."/>
        </authorList>
    </citation>
    <scope>NUCLEOTIDE SEQUENCE [LARGE SCALE GENOMIC DNA]</scope>
    <source>
        <strain evidence="6 7">DAOM 227022</strain>
    </source>
</reference>
<evidence type="ECO:0000313" key="7">
    <source>
        <dbReference type="Proteomes" id="UP000265703"/>
    </source>
</evidence>
<evidence type="ECO:0000256" key="2">
    <source>
        <dbReference type="ARBA" id="ARBA00022679"/>
    </source>
</evidence>
<dbReference type="Gene3D" id="3.30.559.10">
    <property type="entry name" value="Chloramphenicol acetyltransferase-like domain"/>
    <property type="match status" value="1"/>
</dbReference>
<keyword evidence="3 6" id="KW-0012">Acyltransferase</keyword>
<feature type="domain" description="Choline/carnitine acyltransferase" evidence="5">
    <location>
        <begin position="17"/>
        <end position="596"/>
    </location>
</feature>
<feature type="active site" description="Proton acceptor" evidence="4">
    <location>
        <position position="333"/>
    </location>
</feature>
<evidence type="ECO:0000259" key="5">
    <source>
        <dbReference type="Pfam" id="PF00755"/>
    </source>
</evidence>
<sequence length="620" mass="70518">MSSQIKTFSNQHQLPRLPIPSLEESTTKYLNSLRPLLSSKELARIEQHVRDFIKPEGLGQILQQRLMDVDRISPHNWLDDTWWIKKAYHEWRVPLIVNSNWHISFIDDPNTPKEYFANNNGVRPKGQFSEWQIKRAAHIIGRMLDFKKLIDTEKLPPDVTRNYPLCMYQYTRIYGVTRIPKPGCDELIHTPHPAPAKHIIVIVKDQFYIVECYGKDGQRYSDGDIEIQLCQIIDDVLKANLDPPVGVLTADDRDSWAVARENLLAISPQNRETLTFIENALFVTNLDDYSTGMNLDKFIRNMFHGSNAHNRWFDKALSISVESNGRAAINGEHSPCDALIPSIIIEWVIAEPTSLNAPISGRLTTSPRRIRFMTNNQILKNITEAEKRIGLVIADSDMVMLHFPEYGTHFIKKRANCSPDAYMQMVIQLAYFMTHKKVVPTYETGSTRQFLHGRTDTIRTLSVESKAFVEGMGSGSLTAQQKYDLLQSATKAHSAYTRDVSNGKGCDRHLFGLRLLLREGESHQLFTEPIFAKSQEWLLSTSGLGAGNRLSGSGFGCVYPNGYGINYLSGENLLKFGIESKYSSSETDSNVFRQNIVNALKEMRSICEHVNGKYEKESRL</sequence>
<keyword evidence="7" id="KW-1185">Reference proteome</keyword>
<comment type="caution">
    <text evidence="6">The sequence shown here is derived from an EMBL/GenBank/DDBJ whole genome shotgun (WGS) entry which is preliminary data.</text>
</comment>
<dbReference type="Pfam" id="PF00755">
    <property type="entry name" value="Carn_acyltransf"/>
    <property type="match status" value="1"/>
</dbReference>
<accession>A0A397TDI5</accession>
<comment type="similarity">
    <text evidence="1">Belongs to the carnitine/choline acetyltransferase family.</text>
</comment>
<dbReference type="GO" id="GO:0016746">
    <property type="term" value="F:acyltransferase activity"/>
    <property type="evidence" value="ECO:0007669"/>
    <property type="project" value="UniProtKB-KW"/>
</dbReference>
<gene>
    <name evidence="6" type="ORF">C1645_758625</name>
</gene>
<evidence type="ECO:0000256" key="3">
    <source>
        <dbReference type="ARBA" id="ARBA00023315"/>
    </source>
</evidence>
<dbReference type="OrthoDB" id="240216at2759"/>
<dbReference type="InterPro" id="IPR023213">
    <property type="entry name" value="CAT-like_dom_sf"/>
</dbReference>
<dbReference type="PANTHER" id="PTHR22589:SF107">
    <property type="entry name" value="CHOLINE_CARNITINE ACYLTRANSFERASE DOMAIN-CONTAINING PROTEIN"/>
    <property type="match status" value="1"/>
</dbReference>
<evidence type="ECO:0000256" key="1">
    <source>
        <dbReference type="ARBA" id="ARBA00005232"/>
    </source>
</evidence>
<dbReference type="InterPro" id="IPR039551">
    <property type="entry name" value="Cho/carn_acyl_trans"/>
</dbReference>
<evidence type="ECO:0000313" key="6">
    <source>
        <dbReference type="EMBL" id="RIA95026.1"/>
    </source>
</evidence>
<evidence type="ECO:0000256" key="4">
    <source>
        <dbReference type="PIRSR" id="PIRSR600542-1"/>
    </source>
</evidence>
<organism evidence="6 7">
    <name type="scientific">Glomus cerebriforme</name>
    <dbReference type="NCBI Taxonomy" id="658196"/>
    <lineage>
        <taxon>Eukaryota</taxon>
        <taxon>Fungi</taxon>
        <taxon>Fungi incertae sedis</taxon>
        <taxon>Mucoromycota</taxon>
        <taxon>Glomeromycotina</taxon>
        <taxon>Glomeromycetes</taxon>
        <taxon>Glomerales</taxon>
        <taxon>Glomeraceae</taxon>
        <taxon>Glomus</taxon>
    </lineage>
</organism>
<dbReference type="InterPro" id="IPR000542">
    <property type="entry name" value="Carn_acyl_trans"/>
</dbReference>
<dbReference type="InterPro" id="IPR042231">
    <property type="entry name" value="Cho/carn_acyl_trans_2"/>
</dbReference>
<dbReference type="SUPFAM" id="SSF52777">
    <property type="entry name" value="CoA-dependent acyltransferases"/>
    <property type="match status" value="2"/>
</dbReference>
<dbReference type="AlphaFoldDB" id="A0A397TDI5"/>
<dbReference type="Proteomes" id="UP000265703">
    <property type="component" value="Unassembled WGS sequence"/>
</dbReference>
<dbReference type="STRING" id="658196.A0A397TDI5"/>
<protein>
    <submittedName>
        <fullName evidence="6">Acyltransferase ChoActase/COT/CPT</fullName>
    </submittedName>
</protein>
<dbReference type="PANTHER" id="PTHR22589">
    <property type="entry name" value="CARNITINE O-ACYLTRANSFERASE"/>
    <property type="match status" value="1"/>
</dbReference>
<keyword evidence="2 6" id="KW-0808">Transferase</keyword>
<dbReference type="Gene3D" id="3.30.559.70">
    <property type="entry name" value="Choline/Carnitine o-acyltransferase, domain 2"/>
    <property type="match status" value="1"/>
</dbReference>